<dbReference type="GO" id="GO:0016485">
    <property type="term" value="P:protein processing"/>
    <property type="evidence" value="ECO:0007669"/>
    <property type="project" value="TreeGrafter"/>
</dbReference>
<organism evidence="1 2">
    <name type="scientific">Rubidibacter lacunae KORDI 51-2</name>
    <dbReference type="NCBI Taxonomy" id="582515"/>
    <lineage>
        <taxon>Bacteria</taxon>
        <taxon>Bacillati</taxon>
        <taxon>Cyanobacteriota</taxon>
        <taxon>Cyanophyceae</taxon>
        <taxon>Oscillatoriophycideae</taxon>
        <taxon>Chroococcales</taxon>
        <taxon>Aphanothecaceae</taxon>
        <taxon>Rubidibacter</taxon>
    </lineage>
</organism>
<dbReference type="RefSeq" id="WP_022608839.1">
    <property type="nucleotide sequence ID" value="NZ_ASSJ01000079.1"/>
</dbReference>
<evidence type="ECO:0000313" key="1">
    <source>
        <dbReference type="EMBL" id="ERN40291.1"/>
    </source>
</evidence>
<dbReference type="Proteomes" id="UP000016960">
    <property type="component" value="Unassembled WGS sequence"/>
</dbReference>
<comment type="caution">
    <text evidence="1">The sequence shown here is derived from an EMBL/GenBank/DDBJ whole genome shotgun (WGS) entry which is preliminary data.</text>
</comment>
<name>U5DFB0_9CHRO</name>
<dbReference type="SUPFAM" id="SSF53163">
    <property type="entry name" value="HybD-like"/>
    <property type="match status" value="1"/>
</dbReference>
<dbReference type="InParanoid" id="U5DFB0"/>
<dbReference type="PANTHER" id="PTHR30302">
    <property type="entry name" value="HYDROGENASE 1 MATURATION PROTEASE"/>
    <property type="match status" value="1"/>
</dbReference>
<dbReference type="GO" id="GO:0008047">
    <property type="term" value="F:enzyme activator activity"/>
    <property type="evidence" value="ECO:0007669"/>
    <property type="project" value="InterPro"/>
</dbReference>
<keyword evidence="2" id="KW-1185">Reference proteome</keyword>
<dbReference type="GO" id="GO:0004175">
    <property type="term" value="F:endopeptidase activity"/>
    <property type="evidence" value="ECO:0007669"/>
    <property type="project" value="TreeGrafter"/>
</dbReference>
<evidence type="ECO:0000313" key="2">
    <source>
        <dbReference type="Proteomes" id="UP000016960"/>
    </source>
</evidence>
<dbReference type="OrthoDB" id="512922at2"/>
<sequence>MSDLATVSHANAASVSAKVPSLLDIGYGNPSHGDDAIGRQVTVMVRELGLHNVEVCAVERLTPELSSKLATVDYAVFVDACLMKGDDIRFSPLVTCGLETAGSSVPGWGLSLHPCSLLALTQSLYCRHPRSWWMEVAAENFAYGQQLSARARQGIQNALEQILALIAEQKIGK</sequence>
<gene>
    <name evidence="1" type="ORF">KR51_00032350</name>
</gene>
<proteinExistence type="predicted"/>
<dbReference type="EMBL" id="ASSJ01000079">
    <property type="protein sequence ID" value="ERN40291.1"/>
    <property type="molecule type" value="Genomic_DNA"/>
</dbReference>
<dbReference type="InterPro" id="IPR000671">
    <property type="entry name" value="Peptidase_A31"/>
</dbReference>
<accession>U5DFB0</accession>
<dbReference type="PANTHER" id="PTHR30302:SF5">
    <property type="entry name" value="SLR1876 PROTEIN"/>
    <property type="match status" value="1"/>
</dbReference>
<dbReference type="InterPro" id="IPR023430">
    <property type="entry name" value="Pept_HybD-like_dom_sf"/>
</dbReference>
<dbReference type="STRING" id="582515.KR51_00032350"/>
<dbReference type="Gene3D" id="3.40.50.1450">
    <property type="entry name" value="HybD-like"/>
    <property type="match status" value="1"/>
</dbReference>
<dbReference type="AlphaFoldDB" id="U5DFB0"/>
<reference evidence="1 2" key="1">
    <citation type="submission" date="2013-05" db="EMBL/GenBank/DDBJ databases">
        <title>Draft genome sequence of Rubidibacter lacunae KORDI 51-2.</title>
        <authorList>
            <person name="Choi D.H."/>
            <person name="Noh J.H."/>
            <person name="Kwon K.-K."/>
            <person name="Lee J.-H."/>
            <person name="Ryu J.-Y."/>
        </authorList>
    </citation>
    <scope>NUCLEOTIDE SEQUENCE [LARGE SCALE GENOMIC DNA]</scope>
    <source>
        <strain evidence="1 2">KORDI 51-2</strain>
    </source>
</reference>
<dbReference type="eggNOG" id="COG0680">
    <property type="taxonomic scope" value="Bacteria"/>
</dbReference>
<protein>
    <submittedName>
        <fullName evidence="1">Ni,Fe-hydrogenase maturation factor</fullName>
    </submittedName>
</protein>